<keyword evidence="4 9" id="KW-0997">Cell inner membrane</keyword>
<keyword evidence="2 9" id="KW-0813">Transport</keyword>
<feature type="transmembrane region" description="Helical" evidence="9">
    <location>
        <begin position="134"/>
        <end position="155"/>
    </location>
</feature>
<sequence>MQERVLATSGVAILEHTTTIIGRLFSWCSILLMMVIVAVVALRYGFNIGLIALQDSALFVHGLIFMGGAAYTLQRDKHVRVDVFYRAFSERRKALINLVGHLIFLFPVVLFIAISSETFIAMSWKMAEASPESGGLPGFFILKSYLWLFCFLMGLQGISECVRNLRILRQKEASNDG</sequence>
<feature type="transmembrane region" description="Helical" evidence="9">
    <location>
        <begin position="24"/>
        <end position="44"/>
    </location>
</feature>
<comment type="subcellular location">
    <subcellularLocation>
        <location evidence="1 9">Cell inner membrane</location>
        <topology evidence="1 9">Multi-pass membrane protein</topology>
    </subcellularLocation>
</comment>
<evidence type="ECO:0000313" key="11">
    <source>
        <dbReference type="EMBL" id="MCM2680561.1"/>
    </source>
</evidence>
<name>A0AA42B8T8_9GAMM</name>
<dbReference type="PANTHER" id="PTHR35011:SF4">
    <property type="entry name" value="SLL1102 PROTEIN"/>
    <property type="match status" value="1"/>
</dbReference>
<organism evidence="11 12">
    <name type="scientific">Echinimonas agarilytica</name>
    <dbReference type="NCBI Taxonomy" id="1215918"/>
    <lineage>
        <taxon>Bacteria</taxon>
        <taxon>Pseudomonadati</taxon>
        <taxon>Pseudomonadota</taxon>
        <taxon>Gammaproteobacteria</taxon>
        <taxon>Alteromonadales</taxon>
        <taxon>Echinimonadaceae</taxon>
        <taxon>Echinimonas</taxon>
    </lineage>
</organism>
<dbReference type="InterPro" id="IPR055348">
    <property type="entry name" value="DctQ"/>
</dbReference>
<protein>
    <recommendedName>
        <fullName evidence="9">TRAP transporter small permease protein</fullName>
    </recommendedName>
</protein>
<proteinExistence type="inferred from homology"/>
<evidence type="ECO:0000256" key="8">
    <source>
        <dbReference type="ARBA" id="ARBA00038436"/>
    </source>
</evidence>
<dbReference type="Pfam" id="PF04290">
    <property type="entry name" value="DctQ"/>
    <property type="match status" value="1"/>
</dbReference>
<keyword evidence="12" id="KW-1185">Reference proteome</keyword>
<accession>A0AA42B8T8</accession>
<dbReference type="GO" id="GO:0022857">
    <property type="term" value="F:transmembrane transporter activity"/>
    <property type="evidence" value="ECO:0007669"/>
    <property type="project" value="UniProtKB-UniRule"/>
</dbReference>
<dbReference type="AlphaFoldDB" id="A0AA42B8T8"/>
<keyword evidence="7 9" id="KW-0472">Membrane</keyword>
<comment type="caution">
    <text evidence="11">The sequence shown here is derived from an EMBL/GenBank/DDBJ whole genome shotgun (WGS) entry which is preliminary data.</text>
</comment>
<dbReference type="EMBL" id="JAMQGP010000006">
    <property type="protein sequence ID" value="MCM2680561.1"/>
    <property type="molecule type" value="Genomic_DNA"/>
</dbReference>
<keyword evidence="3" id="KW-1003">Cell membrane</keyword>
<evidence type="ECO:0000256" key="4">
    <source>
        <dbReference type="ARBA" id="ARBA00022519"/>
    </source>
</evidence>
<reference evidence="11 12" key="1">
    <citation type="journal article" date="2013" name="Antonie Van Leeuwenhoek">
        <title>Echinimonas agarilytica gen. nov., sp. nov., a new gammaproteobacterium isolated from the sea urchin Strongylocentrotus intermedius.</title>
        <authorList>
            <person name="Nedashkovskaya O.I."/>
            <person name="Stenkova A.M."/>
            <person name="Zhukova N.V."/>
            <person name="Van Trappen S."/>
            <person name="Lee J.S."/>
            <person name="Kim S.B."/>
        </authorList>
    </citation>
    <scope>NUCLEOTIDE SEQUENCE [LARGE SCALE GENOMIC DNA]</scope>
    <source>
        <strain evidence="11 12">KMM 6351</strain>
    </source>
</reference>
<dbReference type="PANTHER" id="PTHR35011">
    <property type="entry name" value="2,3-DIKETO-L-GULONATE TRAP TRANSPORTER SMALL PERMEASE PROTEIN YIAM"/>
    <property type="match status" value="1"/>
</dbReference>
<feature type="transmembrane region" description="Helical" evidence="9">
    <location>
        <begin position="94"/>
        <end position="114"/>
    </location>
</feature>
<comment type="similarity">
    <text evidence="8 9">Belongs to the TRAP transporter small permease family.</text>
</comment>
<keyword evidence="5 9" id="KW-0812">Transmembrane</keyword>
<dbReference type="Proteomes" id="UP001165393">
    <property type="component" value="Unassembled WGS sequence"/>
</dbReference>
<evidence type="ECO:0000256" key="6">
    <source>
        <dbReference type="ARBA" id="ARBA00022989"/>
    </source>
</evidence>
<evidence type="ECO:0000256" key="7">
    <source>
        <dbReference type="ARBA" id="ARBA00023136"/>
    </source>
</evidence>
<gene>
    <name evidence="11" type="ORF">NAF29_12910</name>
</gene>
<evidence type="ECO:0000256" key="1">
    <source>
        <dbReference type="ARBA" id="ARBA00004429"/>
    </source>
</evidence>
<evidence type="ECO:0000256" key="2">
    <source>
        <dbReference type="ARBA" id="ARBA00022448"/>
    </source>
</evidence>
<comment type="subunit">
    <text evidence="9">The complex comprises the extracytoplasmic solute receptor protein and the two transmembrane proteins.</text>
</comment>
<dbReference type="InterPro" id="IPR007387">
    <property type="entry name" value="TRAP_DctQ"/>
</dbReference>
<evidence type="ECO:0000256" key="5">
    <source>
        <dbReference type="ARBA" id="ARBA00022692"/>
    </source>
</evidence>
<keyword evidence="6 9" id="KW-1133">Transmembrane helix</keyword>
<comment type="function">
    <text evidence="9">Part of the tripartite ATP-independent periplasmic (TRAP) transport system.</text>
</comment>
<feature type="domain" description="Tripartite ATP-independent periplasmic transporters DctQ component" evidence="10">
    <location>
        <begin position="32"/>
        <end position="166"/>
    </location>
</feature>
<evidence type="ECO:0000313" key="12">
    <source>
        <dbReference type="Proteomes" id="UP001165393"/>
    </source>
</evidence>
<evidence type="ECO:0000259" key="10">
    <source>
        <dbReference type="Pfam" id="PF04290"/>
    </source>
</evidence>
<evidence type="ECO:0000256" key="3">
    <source>
        <dbReference type="ARBA" id="ARBA00022475"/>
    </source>
</evidence>
<evidence type="ECO:0000256" key="9">
    <source>
        <dbReference type="RuleBase" id="RU369079"/>
    </source>
</evidence>
<dbReference type="GO" id="GO:0005886">
    <property type="term" value="C:plasma membrane"/>
    <property type="evidence" value="ECO:0007669"/>
    <property type="project" value="UniProtKB-SubCell"/>
</dbReference>
<feature type="transmembrane region" description="Helical" evidence="9">
    <location>
        <begin position="56"/>
        <end position="73"/>
    </location>
</feature>